<dbReference type="AlphaFoldDB" id="A0A4P7Y7Q1"/>
<dbReference type="Pfam" id="PF01425">
    <property type="entry name" value="Amidase"/>
    <property type="match status" value="1"/>
</dbReference>
<dbReference type="EMBL" id="CP039631">
    <property type="protein sequence ID" value="QCG67264.2"/>
    <property type="molecule type" value="Genomic_DNA"/>
</dbReference>
<dbReference type="InterPro" id="IPR023631">
    <property type="entry name" value="Amidase_dom"/>
</dbReference>
<dbReference type="GO" id="GO:0004040">
    <property type="term" value="F:amidase activity"/>
    <property type="evidence" value="ECO:0007669"/>
    <property type="project" value="UniProtKB-EC"/>
</dbReference>
<keyword evidence="2" id="KW-0378">Hydrolase</keyword>
<dbReference type="GeneID" id="47556883"/>
<dbReference type="PANTHER" id="PTHR42678:SF11">
    <property type="entry name" value="AMIDASE FAMILY PROTEIN"/>
    <property type="match status" value="1"/>
</dbReference>
<dbReference type="Proteomes" id="UP000298274">
    <property type="component" value="Chromosome"/>
</dbReference>
<gene>
    <name evidence="2" type="ORF">E4167_22870</name>
</gene>
<feature type="domain" description="Amidase" evidence="1">
    <location>
        <begin position="25"/>
        <end position="248"/>
    </location>
</feature>
<protein>
    <submittedName>
        <fullName evidence="2">Amidase</fullName>
        <ecNumber evidence="2">3.5.1.4</ecNumber>
    </submittedName>
</protein>
<accession>A0A4P7Y7Q1</accession>
<dbReference type="NCBIfam" id="NF005127">
    <property type="entry name" value="PRK06565.1"/>
    <property type="match status" value="1"/>
</dbReference>
<evidence type="ECO:0000313" key="2">
    <source>
        <dbReference type="EMBL" id="QCG67264.2"/>
    </source>
</evidence>
<dbReference type="RefSeq" id="WP_162231536.1">
    <property type="nucleotide sequence ID" value="NZ_CP018420.1"/>
</dbReference>
<dbReference type="InterPro" id="IPR036928">
    <property type="entry name" value="AS_sf"/>
</dbReference>
<reference evidence="3" key="1">
    <citation type="submission" date="2019-04" db="EMBL/GenBank/DDBJ databases">
        <title>Complete genome sequence of Pseudomonas veronii strain PVy, a versatile degrader capable of using multiple contaminants as sole carbon sources.</title>
        <authorList>
            <person name="Lopez-Echartea E."/>
            <person name="Ridl J."/>
            <person name="Pajer P."/>
            <person name="Strejcek M."/>
            <person name="Suman J."/>
            <person name="Uhlik O."/>
        </authorList>
    </citation>
    <scope>NUCLEOTIDE SEQUENCE [LARGE SCALE GENOMIC DNA]</scope>
    <source>
        <strain evidence="3">Pvy</strain>
    </source>
</reference>
<dbReference type="Gene3D" id="3.90.1300.10">
    <property type="entry name" value="Amidase signature (AS) domain"/>
    <property type="match status" value="1"/>
</dbReference>
<dbReference type="SUPFAM" id="SSF75304">
    <property type="entry name" value="Amidase signature (AS) enzymes"/>
    <property type="match status" value="1"/>
</dbReference>
<evidence type="ECO:0000259" key="1">
    <source>
        <dbReference type="Pfam" id="PF01425"/>
    </source>
</evidence>
<evidence type="ECO:0000313" key="3">
    <source>
        <dbReference type="Proteomes" id="UP000298274"/>
    </source>
</evidence>
<sequence>MMQVTEVSIAQLRAALESGQTTAVELVQAYLARIDAYDGAQTATALNAVVVRNPAALDEAEASDARRAKGATLGPLDGIPYTAKDSYLIKGLTAASGSPAFAKLVAQRDAFSIERLRAGGAICLGKTNMPPMANGGMQRGVYGRAESPYNAAYLTAPFASGSSNGAGTATAASFAAFGLAEETWSSGRGPASNNGLCAYTPSRGVISVRGNWPLTPTMDVVVPYARTMADLLEVLDVVVAEDPDTRGDLWRLQPWVPIPSVASVRPAAYAELAATAASLAGKRFGVPRMYINADPDAGTSEKPGIGGPTGQKIITRASVIALWQAARQALEAAGAEVIEVDFPLVSNCEGDRPGAPTVFTRGLVSKEFLHDELWELSAWAFDDFLRANNDPNLNRLADVDGPKIFPHDPGTLPNREDELAAGMDEYVRMAQRGITPWNQISTLPDGLRGLEQTRRIDLEDWMDKLGLDAVIFPTVADVGPADADVNEASADIAWSNGVWVANGNLAIRHLGVPTVTVPMGVMADIGMPVGLTFAGRAYDDSRLLQLASAYEATGSKRLIPPRTPALTPR</sequence>
<dbReference type="PANTHER" id="PTHR42678">
    <property type="entry name" value="AMIDASE"/>
    <property type="match status" value="1"/>
</dbReference>
<name>A0A4P7Y7Q1_PSEVE</name>
<proteinExistence type="predicted"/>
<organism evidence="2 3">
    <name type="scientific">Pseudomonas veronii</name>
    <dbReference type="NCBI Taxonomy" id="76761"/>
    <lineage>
        <taxon>Bacteria</taxon>
        <taxon>Pseudomonadati</taxon>
        <taxon>Pseudomonadota</taxon>
        <taxon>Gammaproteobacteria</taxon>
        <taxon>Pseudomonadales</taxon>
        <taxon>Pseudomonadaceae</taxon>
        <taxon>Pseudomonas</taxon>
    </lineage>
</organism>
<dbReference type="EC" id="3.5.1.4" evidence="2"/>